<evidence type="ECO:0000256" key="6">
    <source>
        <dbReference type="ARBA" id="ARBA00023136"/>
    </source>
</evidence>
<evidence type="ECO:0000256" key="5">
    <source>
        <dbReference type="ARBA" id="ARBA00023128"/>
    </source>
</evidence>
<dbReference type="OrthoDB" id="5835136at2759"/>
<evidence type="ECO:0000256" key="7">
    <source>
        <dbReference type="SAM" id="Phobius"/>
    </source>
</evidence>
<keyword evidence="2" id="KW-0813">Transport</keyword>
<feature type="domain" description="Mitochondrial outer membrane transport complex Sam37/metaxin N-terminal" evidence="8">
    <location>
        <begin position="23"/>
        <end position="151"/>
    </location>
</feature>
<keyword evidence="4" id="KW-0653">Protein transport</keyword>
<dbReference type="STRING" id="1884261.A0A5C3R7K3"/>
<dbReference type="GO" id="GO:0007005">
    <property type="term" value="P:mitochondrion organization"/>
    <property type="evidence" value="ECO:0007669"/>
    <property type="project" value="TreeGrafter"/>
</dbReference>
<keyword evidence="6 7" id="KW-0472">Membrane</keyword>
<dbReference type="CDD" id="cd03054">
    <property type="entry name" value="GST_N_Metaxin"/>
    <property type="match status" value="1"/>
</dbReference>
<dbReference type="GO" id="GO:0015031">
    <property type="term" value="P:protein transport"/>
    <property type="evidence" value="ECO:0007669"/>
    <property type="project" value="UniProtKB-KW"/>
</dbReference>
<dbReference type="EMBL" id="ML178814">
    <property type="protein sequence ID" value="TFL07344.1"/>
    <property type="molecule type" value="Genomic_DNA"/>
</dbReference>
<evidence type="ECO:0000256" key="2">
    <source>
        <dbReference type="ARBA" id="ARBA00022448"/>
    </source>
</evidence>
<organism evidence="9 10">
    <name type="scientific">Pterulicium gracile</name>
    <dbReference type="NCBI Taxonomy" id="1884261"/>
    <lineage>
        <taxon>Eukaryota</taxon>
        <taxon>Fungi</taxon>
        <taxon>Dikarya</taxon>
        <taxon>Basidiomycota</taxon>
        <taxon>Agaricomycotina</taxon>
        <taxon>Agaricomycetes</taxon>
        <taxon>Agaricomycetidae</taxon>
        <taxon>Agaricales</taxon>
        <taxon>Pleurotineae</taxon>
        <taxon>Pterulaceae</taxon>
        <taxon>Pterulicium</taxon>
    </lineage>
</organism>
<dbReference type="SUPFAM" id="SSF47616">
    <property type="entry name" value="GST C-terminal domain-like"/>
    <property type="match status" value="1"/>
</dbReference>
<keyword evidence="5" id="KW-0496">Mitochondrion</keyword>
<protein>
    <recommendedName>
        <fullName evidence="8">Mitochondrial outer membrane transport complex Sam37/metaxin N-terminal domain-containing protein</fullName>
    </recommendedName>
</protein>
<evidence type="ECO:0000256" key="1">
    <source>
        <dbReference type="ARBA" id="ARBA00004294"/>
    </source>
</evidence>
<accession>A0A5C3R7K3</accession>
<keyword evidence="3" id="KW-1000">Mitochondrion outer membrane</keyword>
<gene>
    <name evidence="9" type="ORF">BDV98DRAFT_587843</name>
</gene>
<keyword evidence="7" id="KW-1133">Transmembrane helix</keyword>
<proteinExistence type="predicted"/>
<evidence type="ECO:0000259" key="8">
    <source>
        <dbReference type="Pfam" id="PF10568"/>
    </source>
</evidence>
<evidence type="ECO:0000313" key="10">
    <source>
        <dbReference type="Proteomes" id="UP000305067"/>
    </source>
</evidence>
<dbReference type="InterPro" id="IPR019564">
    <property type="entry name" value="Sam37/metaxin_N"/>
</dbReference>
<evidence type="ECO:0000256" key="4">
    <source>
        <dbReference type="ARBA" id="ARBA00022927"/>
    </source>
</evidence>
<keyword evidence="10" id="KW-1185">Reference proteome</keyword>
<reference evidence="9 10" key="1">
    <citation type="journal article" date="2019" name="Nat. Ecol. Evol.">
        <title>Megaphylogeny resolves global patterns of mushroom evolution.</title>
        <authorList>
            <person name="Varga T."/>
            <person name="Krizsan K."/>
            <person name="Foldi C."/>
            <person name="Dima B."/>
            <person name="Sanchez-Garcia M."/>
            <person name="Sanchez-Ramirez S."/>
            <person name="Szollosi G.J."/>
            <person name="Szarkandi J.G."/>
            <person name="Papp V."/>
            <person name="Albert L."/>
            <person name="Andreopoulos W."/>
            <person name="Angelini C."/>
            <person name="Antonin V."/>
            <person name="Barry K.W."/>
            <person name="Bougher N.L."/>
            <person name="Buchanan P."/>
            <person name="Buyck B."/>
            <person name="Bense V."/>
            <person name="Catcheside P."/>
            <person name="Chovatia M."/>
            <person name="Cooper J."/>
            <person name="Damon W."/>
            <person name="Desjardin D."/>
            <person name="Finy P."/>
            <person name="Geml J."/>
            <person name="Haridas S."/>
            <person name="Hughes K."/>
            <person name="Justo A."/>
            <person name="Karasinski D."/>
            <person name="Kautmanova I."/>
            <person name="Kiss B."/>
            <person name="Kocsube S."/>
            <person name="Kotiranta H."/>
            <person name="LaButti K.M."/>
            <person name="Lechner B.E."/>
            <person name="Liimatainen K."/>
            <person name="Lipzen A."/>
            <person name="Lukacs Z."/>
            <person name="Mihaltcheva S."/>
            <person name="Morgado L.N."/>
            <person name="Niskanen T."/>
            <person name="Noordeloos M.E."/>
            <person name="Ohm R.A."/>
            <person name="Ortiz-Santana B."/>
            <person name="Ovrebo C."/>
            <person name="Racz N."/>
            <person name="Riley R."/>
            <person name="Savchenko A."/>
            <person name="Shiryaev A."/>
            <person name="Soop K."/>
            <person name="Spirin V."/>
            <person name="Szebenyi C."/>
            <person name="Tomsovsky M."/>
            <person name="Tulloss R.E."/>
            <person name="Uehling J."/>
            <person name="Grigoriev I.V."/>
            <person name="Vagvolgyi C."/>
            <person name="Papp T."/>
            <person name="Martin F.M."/>
            <person name="Miettinen O."/>
            <person name="Hibbett D.S."/>
            <person name="Nagy L.G."/>
        </authorList>
    </citation>
    <scope>NUCLEOTIDE SEQUENCE [LARGE SCALE GENOMIC DNA]</scope>
    <source>
        <strain evidence="9 10">CBS 309.79</strain>
    </source>
</reference>
<keyword evidence="7" id="KW-0812">Transmembrane</keyword>
<dbReference type="InterPro" id="IPR036282">
    <property type="entry name" value="Glutathione-S-Trfase_C_sf"/>
</dbReference>
<evidence type="ECO:0000313" key="9">
    <source>
        <dbReference type="EMBL" id="TFL07344.1"/>
    </source>
</evidence>
<dbReference type="AlphaFoldDB" id="A0A5C3R7K3"/>
<dbReference type="Proteomes" id="UP000305067">
    <property type="component" value="Unassembled WGS sequence"/>
</dbReference>
<dbReference type="PANTHER" id="PTHR12289:SF41">
    <property type="entry name" value="FAILED AXON CONNECTIONS-RELATED"/>
    <property type="match status" value="1"/>
</dbReference>
<name>A0A5C3R7K3_9AGAR</name>
<dbReference type="InterPro" id="IPR050931">
    <property type="entry name" value="Mito_Protein_Transport_Metaxin"/>
</dbReference>
<feature type="transmembrane region" description="Helical" evidence="7">
    <location>
        <begin position="222"/>
        <end position="241"/>
    </location>
</feature>
<dbReference type="GO" id="GO:0001401">
    <property type="term" value="C:SAM complex"/>
    <property type="evidence" value="ECO:0007669"/>
    <property type="project" value="InterPro"/>
</dbReference>
<sequence length="350" mass="39491">MPGKMLLNVWPGRWDLASIDPACLAAVMFLQLTCSDEFTIVECTNPDSSPNGQLPYLVYENQTIASLFSIVHFVTSLKSREQIPILAEEQRCSATERAQRTAWTSHVETHLGNLVACSFYSINSNWSKVTNVALCQMLSVPYRYYVPRRLRESVRPRLEAEGLWWSTDEEPVDEKPDPSISAKLEMAKPKLTFSKAFEREKALAKCRTVLDLYSQLLGENTYFFTMLSVLDLIFAAHILLLTRPPFPERSLHQVLDSYPTLSAHAGRILSTIPTPPTQPRTESASFWQLLAPKPRQESAPVEKDNKMEPKLPGLDVDQRRWVWVTMAVAAVTYIAAKSVTITFRVPASAT</sequence>
<evidence type="ECO:0000256" key="3">
    <source>
        <dbReference type="ARBA" id="ARBA00022787"/>
    </source>
</evidence>
<dbReference type="PANTHER" id="PTHR12289">
    <property type="entry name" value="METAXIN RELATED"/>
    <property type="match status" value="1"/>
</dbReference>
<dbReference type="Pfam" id="PF10568">
    <property type="entry name" value="Tom37"/>
    <property type="match status" value="1"/>
</dbReference>
<comment type="subcellular location">
    <subcellularLocation>
        <location evidence="1">Mitochondrion outer membrane</location>
    </subcellularLocation>
</comment>